<evidence type="ECO:0000313" key="3">
    <source>
        <dbReference type="Proteomes" id="UP000239047"/>
    </source>
</evidence>
<sequence length="234" mass="26985">MGQEKTVQSKIGGYISTLLRDHFGKGPTSVYVSIAPPFVTIHLRGFLGSTEKILINQNESRKVLEIRDLLMVDLRQSIKMELYKLVDLPVKKLYADWNLDKNTGMLIGVLENDTEIVNSKTPDHVNHDALIEQINLASKRAQKEPINTQIAWLNDRTLLTRREGIFVEIEKELIKNGFIEELKLAKRPLEKRLIEQANLDKILKQNVEEIFADWDFEDDLGYMVLMLEKKGKKE</sequence>
<feature type="domain" description="Na+-translocating membrane potential-generating system MpsC" evidence="1">
    <location>
        <begin position="5"/>
        <end position="111"/>
    </location>
</feature>
<dbReference type="OrthoDB" id="2677857at2"/>
<dbReference type="Proteomes" id="UP000239047">
    <property type="component" value="Unassembled WGS sequence"/>
</dbReference>
<reference evidence="2 3" key="1">
    <citation type="submission" date="2018-02" db="EMBL/GenBank/DDBJ databases">
        <title>Jeotgalibacillus proteolyticum sp. nov. a protease producing bacterium isolated from ocean sediments of Laizhou Bay.</title>
        <authorList>
            <person name="Li Y."/>
        </authorList>
    </citation>
    <scope>NUCLEOTIDE SEQUENCE [LARGE SCALE GENOMIC DNA]</scope>
    <source>
        <strain evidence="2 3">22-7</strain>
    </source>
</reference>
<name>A0A2S5GD70_9BACL</name>
<dbReference type="RefSeq" id="WP_104057611.1">
    <property type="nucleotide sequence ID" value="NZ_PREZ01000003.1"/>
</dbReference>
<keyword evidence="3" id="KW-1185">Reference proteome</keyword>
<dbReference type="InterPro" id="IPR018745">
    <property type="entry name" value="MpsC"/>
</dbReference>
<dbReference type="EMBL" id="PREZ01000003">
    <property type="protein sequence ID" value="PPA70861.1"/>
    <property type="molecule type" value="Genomic_DNA"/>
</dbReference>
<comment type="caution">
    <text evidence="2">The sequence shown here is derived from an EMBL/GenBank/DDBJ whole genome shotgun (WGS) entry which is preliminary data.</text>
</comment>
<gene>
    <name evidence="2" type="ORF">C4B60_08720</name>
</gene>
<organism evidence="2 3">
    <name type="scientific">Jeotgalibacillus proteolyticus</name>
    <dbReference type="NCBI Taxonomy" id="2082395"/>
    <lineage>
        <taxon>Bacteria</taxon>
        <taxon>Bacillati</taxon>
        <taxon>Bacillota</taxon>
        <taxon>Bacilli</taxon>
        <taxon>Bacillales</taxon>
        <taxon>Caryophanaceae</taxon>
        <taxon>Jeotgalibacillus</taxon>
    </lineage>
</organism>
<proteinExistence type="predicted"/>
<evidence type="ECO:0000259" key="1">
    <source>
        <dbReference type="Pfam" id="PF10057"/>
    </source>
</evidence>
<dbReference type="AlphaFoldDB" id="A0A2S5GD70"/>
<protein>
    <recommendedName>
        <fullName evidence="1">Na+-translocating membrane potential-generating system MpsC domain-containing protein</fullName>
    </recommendedName>
</protein>
<dbReference type="Pfam" id="PF10057">
    <property type="entry name" value="MpsC"/>
    <property type="match status" value="1"/>
</dbReference>
<accession>A0A2S5GD70</accession>
<evidence type="ECO:0000313" key="2">
    <source>
        <dbReference type="EMBL" id="PPA70861.1"/>
    </source>
</evidence>